<dbReference type="AlphaFoldDB" id="A0A507BCI4"/>
<dbReference type="Proteomes" id="UP000319257">
    <property type="component" value="Unassembled WGS sequence"/>
</dbReference>
<sequence length="141" mass="16033">MSDSTPAQYVVDPSANPHLWPGPDQARENIVVNRVDVVYININGESDFMWLRTGTDEHVHHAVLQVAKHVARGLYRIVSMNVSDFSCMVIISTGKKREELKWKHGFPWDREDDPQPDVVLKSGKCHDAVNAGRDSLREIMR</sequence>
<protein>
    <submittedName>
        <fullName evidence="1">Uncharacterized protein</fullName>
    </submittedName>
</protein>
<dbReference type="OrthoDB" id="5214444at2759"/>
<evidence type="ECO:0000313" key="1">
    <source>
        <dbReference type="EMBL" id="TPX16374.1"/>
    </source>
</evidence>
<comment type="caution">
    <text evidence="1">The sequence shown here is derived from an EMBL/GenBank/DDBJ whole genome shotgun (WGS) entry which is preliminary data.</text>
</comment>
<proteinExistence type="predicted"/>
<reference evidence="1 2" key="1">
    <citation type="submission" date="2019-06" db="EMBL/GenBank/DDBJ databases">
        <title>Draft genome sequence of the filamentous fungus Phialemoniopsis curvata isolated from diesel fuel.</title>
        <authorList>
            <person name="Varaljay V.A."/>
            <person name="Lyon W.J."/>
            <person name="Crouch A.L."/>
            <person name="Drake C.E."/>
            <person name="Hollomon J.M."/>
            <person name="Nadeau L.J."/>
            <person name="Nunn H.S."/>
            <person name="Stevenson B.S."/>
            <person name="Bojanowski C.L."/>
            <person name="Crookes-Goodson W.J."/>
        </authorList>
    </citation>
    <scope>NUCLEOTIDE SEQUENCE [LARGE SCALE GENOMIC DNA]</scope>
    <source>
        <strain evidence="1 2">D216</strain>
    </source>
</reference>
<organism evidence="1 2">
    <name type="scientific">Thyridium curvatum</name>
    <dbReference type="NCBI Taxonomy" id="1093900"/>
    <lineage>
        <taxon>Eukaryota</taxon>
        <taxon>Fungi</taxon>
        <taxon>Dikarya</taxon>
        <taxon>Ascomycota</taxon>
        <taxon>Pezizomycotina</taxon>
        <taxon>Sordariomycetes</taxon>
        <taxon>Sordariomycetidae</taxon>
        <taxon>Thyridiales</taxon>
        <taxon>Thyridiaceae</taxon>
        <taxon>Thyridium</taxon>
    </lineage>
</organism>
<name>A0A507BCI4_9PEZI</name>
<dbReference type="InParanoid" id="A0A507BCI4"/>
<dbReference type="GeneID" id="41971470"/>
<dbReference type="EMBL" id="SKBQ01000018">
    <property type="protein sequence ID" value="TPX16374.1"/>
    <property type="molecule type" value="Genomic_DNA"/>
</dbReference>
<dbReference type="RefSeq" id="XP_030998085.1">
    <property type="nucleotide sequence ID" value="XM_031138388.1"/>
</dbReference>
<keyword evidence="2" id="KW-1185">Reference proteome</keyword>
<gene>
    <name evidence="1" type="ORF">E0L32_004023</name>
</gene>
<evidence type="ECO:0000313" key="2">
    <source>
        <dbReference type="Proteomes" id="UP000319257"/>
    </source>
</evidence>
<accession>A0A507BCI4</accession>